<dbReference type="InterPro" id="IPR044861">
    <property type="entry name" value="IPNS-like_FE2OG_OXY"/>
</dbReference>
<gene>
    <name evidence="5" type="ORF">V6N12_003299</name>
</gene>
<evidence type="ECO:0000313" key="6">
    <source>
        <dbReference type="Proteomes" id="UP001472677"/>
    </source>
</evidence>
<protein>
    <recommendedName>
        <fullName evidence="4">Fe2OG dioxygenase domain-containing protein</fullName>
    </recommendedName>
</protein>
<evidence type="ECO:0000313" key="5">
    <source>
        <dbReference type="EMBL" id="KAK8556910.1"/>
    </source>
</evidence>
<dbReference type="InterPro" id="IPR027443">
    <property type="entry name" value="IPNS-like_sf"/>
</dbReference>
<evidence type="ECO:0000256" key="2">
    <source>
        <dbReference type="ARBA" id="ARBA00023004"/>
    </source>
</evidence>
<keyword evidence="2 3" id="KW-0408">Iron</keyword>
<keyword evidence="6" id="KW-1185">Reference proteome</keyword>
<dbReference type="PANTHER" id="PTHR47990">
    <property type="entry name" value="2-OXOGLUTARATE (2OG) AND FE(II)-DEPENDENT OXYGENASE SUPERFAMILY PROTEIN-RELATED"/>
    <property type="match status" value="1"/>
</dbReference>
<name>A0ABR2EBH5_9ROSI</name>
<reference evidence="5 6" key="1">
    <citation type="journal article" date="2024" name="G3 (Bethesda)">
        <title>Genome assembly of Hibiscus sabdariffa L. provides insights into metabolisms of medicinal natural products.</title>
        <authorList>
            <person name="Kim T."/>
        </authorList>
    </citation>
    <scope>NUCLEOTIDE SEQUENCE [LARGE SCALE GENOMIC DNA]</scope>
    <source>
        <strain evidence="5">TK-2024</strain>
        <tissue evidence="5">Old leaves</tissue>
    </source>
</reference>
<dbReference type="Pfam" id="PF03171">
    <property type="entry name" value="2OG-FeII_Oxy"/>
    <property type="match status" value="1"/>
</dbReference>
<comment type="similarity">
    <text evidence="3">Belongs to the iron/ascorbate-dependent oxidoreductase family.</text>
</comment>
<dbReference type="EMBL" id="JBBPBM010000017">
    <property type="protein sequence ID" value="KAK8556910.1"/>
    <property type="molecule type" value="Genomic_DNA"/>
</dbReference>
<dbReference type="InterPro" id="IPR005123">
    <property type="entry name" value="Oxoglu/Fe-dep_dioxygenase_dom"/>
</dbReference>
<organism evidence="5 6">
    <name type="scientific">Hibiscus sabdariffa</name>
    <name type="common">roselle</name>
    <dbReference type="NCBI Taxonomy" id="183260"/>
    <lineage>
        <taxon>Eukaryota</taxon>
        <taxon>Viridiplantae</taxon>
        <taxon>Streptophyta</taxon>
        <taxon>Embryophyta</taxon>
        <taxon>Tracheophyta</taxon>
        <taxon>Spermatophyta</taxon>
        <taxon>Magnoliopsida</taxon>
        <taxon>eudicotyledons</taxon>
        <taxon>Gunneridae</taxon>
        <taxon>Pentapetalae</taxon>
        <taxon>rosids</taxon>
        <taxon>malvids</taxon>
        <taxon>Malvales</taxon>
        <taxon>Malvaceae</taxon>
        <taxon>Malvoideae</taxon>
        <taxon>Hibiscus</taxon>
    </lineage>
</organism>
<keyword evidence="3" id="KW-0560">Oxidoreductase</keyword>
<dbReference type="PROSITE" id="PS51471">
    <property type="entry name" value="FE2OG_OXY"/>
    <property type="match status" value="1"/>
</dbReference>
<dbReference type="InterPro" id="IPR050231">
    <property type="entry name" value="Iron_ascorbate_oxido_reductase"/>
</dbReference>
<proteinExistence type="inferred from homology"/>
<dbReference type="SUPFAM" id="SSF51197">
    <property type="entry name" value="Clavaminate synthase-like"/>
    <property type="match status" value="1"/>
</dbReference>
<dbReference type="InterPro" id="IPR026992">
    <property type="entry name" value="DIOX_N"/>
</dbReference>
<dbReference type="Pfam" id="PF14226">
    <property type="entry name" value="DIOX_N"/>
    <property type="match status" value="1"/>
</dbReference>
<evidence type="ECO:0000256" key="1">
    <source>
        <dbReference type="ARBA" id="ARBA00022723"/>
    </source>
</evidence>
<keyword evidence="1 3" id="KW-0479">Metal-binding</keyword>
<dbReference type="Gene3D" id="2.60.120.330">
    <property type="entry name" value="B-lactam Antibiotic, Isopenicillin N Synthase, Chain"/>
    <property type="match status" value="1"/>
</dbReference>
<sequence length="314" mass="35533">MVSSGAEANLPVIDFSNPNLKPGSPEWDSVKHQVREAMVEYSSFLASVDQITELKNAILEALEQTFDLPVETKKLYVPDKHFYGYAVSSSGLFERIMHDEAQIAENIEQRLATAYWPQGNISFSKTLISFSELTSRLEKTIKRMILEIFGVGKYGDDLIDNTNYMLKLIKYSPPPNGEPTGILFPHYDKNMVSLLYQNEVHALQVQSKDGEWIHVKPSPNTLIVMVGESLSAWLNGRLSATYHHVLMKGNKARYNMALFSSTRQGYPVKAPGELVDDKHPIMFKPFDYEEYLRFYFSQAPIGRAGSSIQDYCGV</sequence>
<dbReference type="Proteomes" id="UP001472677">
    <property type="component" value="Unassembled WGS sequence"/>
</dbReference>
<evidence type="ECO:0000256" key="3">
    <source>
        <dbReference type="RuleBase" id="RU003682"/>
    </source>
</evidence>
<evidence type="ECO:0000259" key="4">
    <source>
        <dbReference type="PROSITE" id="PS51471"/>
    </source>
</evidence>
<accession>A0ABR2EBH5</accession>
<feature type="domain" description="Fe2OG dioxygenase" evidence="4">
    <location>
        <begin position="161"/>
        <end position="262"/>
    </location>
</feature>
<comment type="caution">
    <text evidence="5">The sequence shown here is derived from an EMBL/GenBank/DDBJ whole genome shotgun (WGS) entry which is preliminary data.</text>
</comment>